<accession>A0A0A0KNH4</accession>
<reference evidence="1 2" key="3">
    <citation type="journal article" date="2010" name="BMC Genomics">
        <title>Transcriptome sequencing and comparative analysis of cucumber flowers with different sex types.</title>
        <authorList>
            <person name="Guo S."/>
            <person name="Zheng Y."/>
            <person name="Joung J.G."/>
            <person name="Liu S."/>
            <person name="Zhang Z."/>
            <person name="Crasta O.R."/>
            <person name="Sobral B.W."/>
            <person name="Xu Y."/>
            <person name="Huang S."/>
            <person name="Fei Z."/>
        </authorList>
    </citation>
    <scope>NUCLEOTIDE SEQUENCE [LARGE SCALE GENOMIC DNA]</scope>
    <source>
        <strain evidence="2">cv. 9930</strain>
    </source>
</reference>
<dbReference type="Gene3D" id="3.10.450.10">
    <property type="match status" value="1"/>
</dbReference>
<name>A0A0A0KNH4_CUCSA</name>
<reference evidence="1 2" key="1">
    <citation type="journal article" date="2009" name="Nat. Genet.">
        <title>The genome of the cucumber, Cucumis sativus L.</title>
        <authorList>
            <person name="Huang S."/>
            <person name="Li R."/>
            <person name="Zhang Z."/>
            <person name="Li L."/>
            <person name="Gu X."/>
            <person name="Fan W."/>
            <person name="Lucas W.J."/>
            <person name="Wang X."/>
            <person name="Xie B."/>
            <person name="Ni P."/>
            <person name="Ren Y."/>
            <person name="Zhu H."/>
            <person name="Li J."/>
            <person name="Lin K."/>
            <person name="Jin W."/>
            <person name="Fei Z."/>
            <person name="Li G."/>
            <person name="Staub J."/>
            <person name="Kilian A."/>
            <person name="van der Vossen E.A."/>
            <person name="Wu Y."/>
            <person name="Guo J."/>
            <person name="He J."/>
            <person name="Jia Z."/>
            <person name="Ren Y."/>
            <person name="Tian G."/>
            <person name="Lu Y."/>
            <person name="Ruan J."/>
            <person name="Qian W."/>
            <person name="Wang M."/>
            <person name="Huang Q."/>
            <person name="Li B."/>
            <person name="Xuan Z."/>
            <person name="Cao J."/>
            <person name="Asan"/>
            <person name="Wu Z."/>
            <person name="Zhang J."/>
            <person name="Cai Q."/>
            <person name="Bai Y."/>
            <person name="Zhao B."/>
            <person name="Han Y."/>
            <person name="Li Y."/>
            <person name="Li X."/>
            <person name="Wang S."/>
            <person name="Shi Q."/>
            <person name="Liu S."/>
            <person name="Cho W.K."/>
            <person name="Kim J.Y."/>
            <person name="Xu Y."/>
            <person name="Heller-Uszynska K."/>
            <person name="Miao H."/>
            <person name="Cheng Z."/>
            <person name="Zhang S."/>
            <person name="Wu J."/>
            <person name="Yang Y."/>
            <person name="Kang H."/>
            <person name="Li M."/>
            <person name="Liang H."/>
            <person name="Ren X."/>
            <person name="Shi Z."/>
            <person name="Wen M."/>
            <person name="Jian M."/>
            <person name="Yang H."/>
            <person name="Zhang G."/>
            <person name="Yang Z."/>
            <person name="Chen R."/>
            <person name="Liu S."/>
            <person name="Li J."/>
            <person name="Ma L."/>
            <person name="Liu H."/>
            <person name="Zhou Y."/>
            <person name="Zhao J."/>
            <person name="Fang X."/>
            <person name="Li G."/>
            <person name="Fang L."/>
            <person name="Li Y."/>
            <person name="Liu D."/>
            <person name="Zheng H."/>
            <person name="Zhang Y."/>
            <person name="Qin N."/>
            <person name="Li Z."/>
            <person name="Yang G."/>
            <person name="Yang S."/>
            <person name="Bolund L."/>
            <person name="Kristiansen K."/>
            <person name="Zheng H."/>
            <person name="Li S."/>
            <person name="Zhang X."/>
            <person name="Yang H."/>
            <person name="Wang J."/>
            <person name="Sun R."/>
            <person name="Zhang B."/>
            <person name="Jiang S."/>
            <person name="Wang J."/>
            <person name="Du Y."/>
            <person name="Li S."/>
        </authorList>
    </citation>
    <scope>NUCLEOTIDE SEQUENCE [LARGE SCALE GENOMIC DNA]</scope>
    <source>
        <strain evidence="2">cv. 9930</strain>
    </source>
</reference>
<reference evidence="1 2" key="4">
    <citation type="journal article" date="2011" name="BMC Genomics">
        <title>RNA-Seq improves annotation of protein-coding genes in the cucumber genome.</title>
        <authorList>
            <person name="Li Z."/>
            <person name="Zhang Z."/>
            <person name="Yan P."/>
            <person name="Huang S."/>
            <person name="Fei Z."/>
            <person name="Lin K."/>
        </authorList>
    </citation>
    <scope>NUCLEOTIDE SEQUENCE [LARGE SCALE GENOMIC DNA]</scope>
    <source>
        <strain evidence="2">cv. 9930</strain>
    </source>
</reference>
<dbReference type="AlphaFoldDB" id="A0A0A0KNH4"/>
<keyword evidence="2" id="KW-1185">Reference proteome</keyword>
<dbReference type="Proteomes" id="UP000029981">
    <property type="component" value="Chromosome 5"/>
</dbReference>
<dbReference type="InterPro" id="IPR046350">
    <property type="entry name" value="Cystatin_sf"/>
</dbReference>
<organism evidence="1 2">
    <name type="scientific">Cucumis sativus</name>
    <name type="common">Cucumber</name>
    <dbReference type="NCBI Taxonomy" id="3659"/>
    <lineage>
        <taxon>Eukaryota</taxon>
        <taxon>Viridiplantae</taxon>
        <taxon>Streptophyta</taxon>
        <taxon>Embryophyta</taxon>
        <taxon>Tracheophyta</taxon>
        <taxon>Spermatophyta</taxon>
        <taxon>Magnoliopsida</taxon>
        <taxon>eudicotyledons</taxon>
        <taxon>Gunneridae</taxon>
        <taxon>Pentapetalae</taxon>
        <taxon>rosids</taxon>
        <taxon>fabids</taxon>
        <taxon>Cucurbitales</taxon>
        <taxon>Cucurbitaceae</taxon>
        <taxon>Benincaseae</taxon>
        <taxon>Cucumis</taxon>
    </lineage>
</organism>
<dbReference type="Gramene" id="KGN51190">
    <property type="protein sequence ID" value="KGN51190"/>
    <property type="gene ID" value="Csa_5G485690"/>
</dbReference>
<evidence type="ECO:0000313" key="2">
    <source>
        <dbReference type="Proteomes" id="UP000029981"/>
    </source>
</evidence>
<proteinExistence type="predicted"/>
<reference evidence="1 2" key="2">
    <citation type="journal article" date="2009" name="PLoS ONE">
        <title>An integrated genetic and cytogenetic map of the cucumber genome.</title>
        <authorList>
            <person name="Ren Y."/>
            <person name="Zhang Z."/>
            <person name="Liu J."/>
            <person name="Staub J.E."/>
            <person name="Han Y."/>
            <person name="Cheng Z."/>
            <person name="Li X."/>
            <person name="Lu J."/>
            <person name="Miao H."/>
            <person name="Kang H."/>
            <person name="Xie B."/>
            <person name="Gu X."/>
            <person name="Wang X."/>
            <person name="Du Y."/>
            <person name="Jin W."/>
            <person name="Huang S."/>
        </authorList>
    </citation>
    <scope>NUCLEOTIDE SEQUENCE [LARGE SCALE GENOMIC DNA]</scope>
    <source>
        <strain evidence="2">cv. 9930</strain>
    </source>
</reference>
<dbReference type="SUPFAM" id="SSF54403">
    <property type="entry name" value="Cystatin/monellin"/>
    <property type="match status" value="1"/>
</dbReference>
<gene>
    <name evidence="1" type="ORF">Csa_5G485690</name>
</gene>
<protein>
    <submittedName>
        <fullName evidence="1">Cystatin</fullName>
    </submittedName>
</protein>
<sequence length="74" mass="8231">MCSRNFDVPPVPIKDIDSAEIQGYARFATERHNEITGDKLQFQRAINGLEQGRSYSILQSTGSVTTHGIWTCSS</sequence>
<evidence type="ECO:0000313" key="1">
    <source>
        <dbReference type="EMBL" id="KGN51190.1"/>
    </source>
</evidence>
<dbReference type="EMBL" id="CM002926">
    <property type="protein sequence ID" value="KGN51190.1"/>
    <property type="molecule type" value="Genomic_DNA"/>
</dbReference>